<accession>A0A1I1X8L1</accession>
<reference evidence="2" key="1">
    <citation type="submission" date="2016-10" db="EMBL/GenBank/DDBJ databases">
        <authorList>
            <person name="Varghese N."/>
            <person name="Submissions S."/>
        </authorList>
    </citation>
    <scope>NUCLEOTIDE SEQUENCE [LARGE SCALE GENOMIC DNA]</scope>
    <source>
        <strain evidence="2">ATCC 25963</strain>
    </source>
</reference>
<dbReference type="RefSeq" id="WP_143140486.1">
    <property type="nucleotide sequence ID" value="NZ_FOMX01000007.1"/>
</dbReference>
<dbReference type="EMBL" id="FOMX01000007">
    <property type="protein sequence ID" value="SFE03756.1"/>
    <property type="molecule type" value="Genomic_DNA"/>
</dbReference>
<keyword evidence="2" id="KW-1185">Reference proteome</keyword>
<gene>
    <name evidence="1" type="ORF">SAMN02745121_02791</name>
</gene>
<proteinExistence type="predicted"/>
<protein>
    <submittedName>
        <fullName evidence="1">Uncharacterized protein</fullName>
    </submittedName>
</protein>
<organism evidence="1 2">
    <name type="scientific">Nannocystis exedens</name>
    <dbReference type="NCBI Taxonomy" id="54"/>
    <lineage>
        <taxon>Bacteria</taxon>
        <taxon>Pseudomonadati</taxon>
        <taxon>Myxococcota</taxon>
        <taxon>Polyangia</taxon>
        <taxon>Nannocystales</taxon>
        <taxon>Nannocystaceae</taxon>
        <taxon>Nannocystis</taxon>
    </lineage>
</organism>
<evidence type="ECO:0000313" key="2">
    <source>
        <dbReference type="Proteomes" id="UP000199400"/>
    </source>
</evidence>
<dbReference type="AlphaFoldDB" id="A0A1I1X8L1"/>
<sequence length="130" mass="14625">MIDVREVATYVVALAAREKLQAQWSIAAFSPTHDDHRWVHFRCRYVGDETEPARRVEATRAALAAIESALAPLRDCVSVEPSKSPTHVEGGEPRPDIRAWFVLLVWIRGPREKYAEAAWQRRPPLDGPAG</sequence>
<name>A0A1I1X8L1_9BACT</name>
<evidence type="ECO:0000313" key="1">
    <source>
        <dbReference type="EMBL" id="SFE03756.1"/>
    </source>
</evidence>
<dbReference type="Proteomes" id="UP000199400">
    <property type="component" value="Unassembled WGS sequence"/>
</dbReference>